<gene>
    <name evidence="10" type="ORF">IRL76_10965</name>
</gene>
<feature type="signal peptide" evidence="9">
    <location>
        <begin position="1"/>
        <end position="21"/>
    </location>
</feature>
<evidence type="ECO:0000256" key="1">
    <source>
        <dbReference type="ARBA" id="ARBA00004442"/>
    </source>
</evidence>
<feature type="chain" id="PRO_5033021187" evidence="9">
    <location>
        <begin position="22"/>
        <end position="421"/>
    </location>
</feature>
<evidence type="ECO:0000256" key="6">
    <source>
        <dbReference type="ARBA" id="ARBA00023136"/>
    </source>
</evidence>
<dbReference type="GO" id="GO:1990281">
    <property type="term" value="C:efflux pump complex"/>
    <property type="evidence" value="ECO:0007669"/>
    <property type="project" value="TreeGrafter"/>
</dbReference>
<keyword evidence="9" id="KW-0732">Signal</keyword>
<evidence type="ECO:0000256" key="7">
    <source>
        <dbReference type="ARBA" id="ARBA00023237"/>
    </source>
</evidence>
<evidence type="ECO:0000256" key="8">
    <source>
        <dbReference type="SAM" id="Coils"/>
    </source>
</evidence>
<accession>A0A7S8IUG7</accession>
<keyword evidence="5" id="KW-0812">Transmembrane</keyword>
<evidence type="ECO:0000256" key="2">
    <source>
        <dbReference type="ARBA" id="ARBA00007613"/>
    </source>
</evidence>
<keyword evidence="6" id="KW-0472">Membrane</keyword>
<reference evidence="10 11" key="1">
    <citation type="submission" date="2020-11" db="EMBL/GenBank/DDBJ databases">
        <title>The genome sequence of Erythrobacter sp. 6D36.</title>
        <authorList>
            <person name="Liu Y."/>
        </authorList>
    </citation>
    <scope>NUCLEOTIDE SEQUENCE [LARGE SCALE GENOMIC DNA]</scope>
    <source>
        <strain evidence="10 11">6D36</strain>
    </source>
</reference>
<dbReference type="GO" id="GO:0009279">
    <property type="term" value="C:cell outer membrane"/>
    <property type="evidence" value="ECO:0007669"/>
    <property type="project" value="UniProtKB-SubCell"/>
</dbReference>
<evidence type="ECO:0000256" key="5">
    <source>
        <dbReference type="ARBA" id="ARBA00022692"/>
    </source>
</evidence>
<dbReference type="GO" id="GO:0015562">
    <property type="term" value="F:efflux transmembrane transporter activity"/>
    <property type="evidence" value="ECO:0007669"/>
    <property type="project" value="InterPro"/>
</dbReference>
<evidence type="ECO:0000256" key="4">
    <source>
        <dbReference type="ARBA" id="ARBA00022452"/>
    </source>
</evidence>
<dbReference type="KEGG" id="qso:IRL76_10965"/>
<keyword evidence="11" id="KW-1185">Reference proteome</keyword>
<sequence>MSRAALLFASASALVASPAAAQSLDATIDMVLARSPAVAAARAREDGAAAAVEQARAERNPTADLQGQIGVGRIDPQGFFTLPADNVTPRVAQVGAQWPLFTGGRIGAAVDQARGGLEAARLARRIAARDLRTEVISTYTTALSARERSRAYETMVRSMQELLRQARLMFEVGAATSTDVSEAEARLAEAEVGLAAAKGELAAATARLTQLAGQPIELFPNLPALPQTPETAAAAVDAAIAGNPEIEQARYAAKIASAGERAARFEYLPTVAAYADASSVRDQFFPGYKADSASVGLRAKWTFFSGGRVSSKVDRAAAEARAASLDVQEYEDQLRVAAIQRYSDFQTATAMLLAAEKRAEATQAALRSTRLEVKAGAKPQVALLDAEREAIEAESARIDAAGRRILAAHALRAIAGMDSEG</sequence>
<dbReference type="Pfam" id="PF02321">
    <property type="entry name" value="OEP"/>
    <property type="match status" value="2"/>
</dbReference>
<comment type="subcellular location">
    <subcellularLocation>
        <location evidence="1">Cell outer membrane</location>
    </subcellularLocation>
</comment>
<name>A0A7S8IUG7_9SPHN</name>
<dbReference type="PANTHER" id="PTHR30026">
    <property type="entry name" value="OUTER MEMBRANE PROTEIN TOLC"/>
    <property type="match status" value="1"/>
</dbReference>
<keyword evidence="3" id="KW-0813">Transport</keyword>
<dbReference type="RefSeq" id="WP_200981376.1">
    <property type="nucleotide sequence ID" value="NZ_CP064654.1"/>
</dbReference>
<dbReference type="AlphaFoldDB" id="A0A7S8IUG7"/>
<feature type="coiled-coil region" evidence="8">
    <location>
        <begin position="180"/>
        <end position="214"/>
    </location>
</feature>
<organism evidence="10 11">
    <name type="scientific">Qipengyuania soli</name>
    <dbReference type="NCBI Taxonomy" id="2782568"/>
    <lineage>
        <taxon>Bacteria</taxon>
        <taxon>Pseudomonadati</taxon>
        <taxon>Pseudomonadota</taxon>
        <taxon>Alphaproteobacteria</taxon>
        <taxon>Sphingomonadales</taxon>
        <taxon>Erythrobacteraceae</taxon>
        <taxon>Qipengyuania</taxon>
    </lineage>
</organism>
<protein>
    <submittedName>
        <fullName evidence="10">TolC family protein</fullName>
    </submittedName>
</protein>
<dbReference type="InterPro" id="IPR003423">
    <property type="entry name" value="OMP_efflux"/>
</dbReference>
<evidence type="ECO:0000313" key="11">
    <source>
        <dbReference type="Proteomes" id="UP000594459"/>
    </source>
</evidence>
<keyword evidence="7" id="KW-0998">Cell outer membrane</keyword>
<evidence type="ECO:0000256" key="9">
    <source>
        <dbReference type="SAM" id="SignalP"/>
    </source>
</evidence>
<evidence type="ECO:0000256" key="3">
    <source>
        <dbReference type="ARBA" id="ARBA00022448"/>
    </source>
</evidence>
<dbReference type="PANTHER" id="PTHR30026:SF20">
    <property type="entry name" value="OUTER MEMBRANE PROTEIN TOLC"/>
    <property type="match status" value="1"/>
</dbReference>
<dbReference type="SUPFAM" id="SSF56954">
    <property type="entry name" value="Outer membrane efflux proteins (OEP)"/>
    <property type="match status" value="1"/>
</dbReference>
<keyword evidence="4" id="KW-1134">Transmembrane beta strand</keyword>
<dbReference type="InterPro" id="IPR051906">
    <property type="entry name" value="TolC-like"/>
</dbReference>
<keyword evidence="8" id="KW-0175">Coiled coil</keyword>
<dbReference type="EMBL" id="CP064654">
    <property type="protein sequence ID" value="QPC98370.1"/>
    <property type="molecule type" value="Genomic_DNA"/>
</dbReference>
<evidence type="ECO:0000313" key="10">
    <source>
        <dbReference type="EMBL" id="QPC98370.1"/>
    </source>
</evidence>
<dbReference type="Gene3D" id="1.20.1600.10">
    <property type="entry name" value="Outer membrane efflux proteins (OEP)"/>
    <property type="match status" value="1"/>
</dbReference>
<proteinExistence type="inferred from homology"/>
<dbReference type="Proteomes" id="UP000594459">
    <property type="component" value="Chromosome"/>
</dbReference>
<dbReference type="GO" id="GO:0015288">
    <property type="term" value="F:porin activity"/>
    <property type="evidence" value="ECO:0007669"/>
    <property type="project" value="TreeGrafter"/>
</dbReference>
<comment type="similarity">
    <text evidence="2">Belongs to the outer membrane factor (OMF) (TC 1.B.17) family.</text>
</comment>